<dbReference type="AlphaFoldDB" id="A0A5B1LEU1"/>
<protein>
    <recommendedName>
        <fullName evidence="4">tRNA_anti-like</fullName>
    </recommendedName>
</protein>
<evidence type="ECO:0000256" key="1">
    <source>
        <dbReference type="SAM" id="Phobius"/>
    </source>
</evidence>
<reference evidence="2 3" key="1">
    <citation type="submission" date="2019-09" db="EMBL/GenBank/DDBJ databases">
        <title>Nocardioides panacisoli sp. nov., isolated from the soil of a ginseng field.</title>
        <authorList>
            <person name="Cho C."/>
        </authorList>
    </citation>
    <scope>NUCLEOTIDE SEQUENCE [LARGE SCALE GENOMIC DNA]</scope>
    <source>
        <strain evidence="2 3">BN130099</strain>
    </source>
</reference>
<feature type="transmembrane region" description="Helical" evidence="1">
    <location>
        <begin position="6"/>
        <end position="25"/>
    </location>
</feature>
<dbReference type="RefSeq" id="WP_149728500.1">
    <property type="nucleotide sequence ID" value="NZ_VUJV01000003.1"/>
</dbReference>
<reference evidence="2 3" key="2">
    <citation type="submission" date="2019-09" db="EMBL/GenBank/DDBJ databases">
        <authorList>
            <person name="Jin C."/>
        </authorList>
    </citation>
    <scope>NUCLEOTIDE SEQUENCE [LARGE SCALE GENOMIC DNA]</scope>
    <source>
        <strain evidence="2 3">BN130099</strain>
    </source>
</reference>
<sequence length="127" mass="14190">MSYVRNIVALLFVVALIAVLTFLWVNRDGDPRERKELSWKDARSHVGDRVKACGPVAGVGRDEDDTFINVGFDFPDKRRLTIIVWDQPKFRAPNVGDVACATGKVTRHTGVPEIDVEDLDNLEIRAG</sequence>
<keyword evidence="1" id="KW-0472">Membrane</keyword>
<evidence type="ECO:0000313" key="2">
    <source>
        <dbReference type="EMBL" id="KAA1419165.1"/>
    </source>
</evidence>
<gene>
    <name evidence="2" type="ORF">F0U44_11985</name>
</gene>
<keyword evidence="1" id="KW-1133">Transmembrane helix</keyword>
<evidence type="ECO:0008006" key="4">
    <source>
        <dbReference type="Google" id="ProtNLM"/>
    </source>
</evidence>
<keyword evidence="3" id="KW-1185">Reference proteome</keyword>
<organism evidence="2 3">
    <name type="scientific">Nocardioides humilatus</name>
    <dbReference type="NCBI Taxonomy" id="2607660"/>
    <lineage>
        <taxon>Bacteria</taxon>
        <taxon>Bacillati</taxon>
        <taxon>Actinomycetota</taxon>
        <taxon>Actinomycetes</taxon>
        <taxon>Propionibacteriales</taxon>
        <taxon>Nocardioidaceae</taxon>
        <taxon>Nocardioides</taxon>
    </lineage>
</organism>
<name>A0A5B1LEU1_9ACTN</name>
<comment type="caution">
    <text evidence="2">The sequence shown here is derived from an EMBL/GenBank/DDBJ whole genome shotgun (WGS) entry which is preliminary data.</text>
</comment>
<dbReference type="Proteomes" id="UP000325003">
    <property type="component" value="Unassembled WGS sequence"/>
</dbReference>
<proteinExistence type="predicted"/>
<dbReference type="EMBL" id="VUJV01000003">
    <property type="protein sequence ID" value="KAA1419165.1"/>
    <property type="molecule type" value="Genomic_DNA"/>
</dbReference>
<accession>A0A5B1LEU1</accession>
<evidence type="ECO:0000313" key="3">
    <source>
        <dbReference type="Proteomes" id="UP000325003"/>
    </source>
</evidence>
<keyword evidence="1" id="KW-0812">Transmembrane</keyword>